<protein>
    <recommendedName>
        <fullName evidence="2">histidine kinase</fullName>
        <ecNumber evidence="2">2.7.13.3</ecNumber>
    </recommendedName>
</protein>
<feature type="domain" description="PAS" evidence="10">
    <location>
        <begin position="984"/>
        <end position="1054"/>
    </location>
</feature>
<feature type="domain" description="PAC" evidence="11">
    <location>
        <begin position="805"/>
        <end position="857"/>
    </location>
</feature>
<dbReference type="NCBIfam" id="TIGR00229">
    <property type="entry name" value="sensory_box"/>
    <property type="match status" value="10"/>
</dbReference>
<name>A0A6M1RWP3_9BACT</name>
<organism evidence="12 13">
    <name type="scientific">Limisphaera ngatamarikiensis</name>
    <dbReference type="NCBI Taxonomy" id="1324935"/>
    <lineage>
        <taxon>Bacteria</taxon>
        <taxon>Pseudomonadati</taxon>
        <taxon>Verrucomicrobiota</taxon>
        <taxon>Verrucomicrobiia</taxon>
        <taxon>Limisphaerales</taxon>
        <taxon>Limisphaeraceae</taxon>
        <taxon>Limisphaera</taxon>
    </lineage>
</organism>
<dbReference type="Gene3D" id="3.30.565.10">
    <property type="entry name" value="Histidine kinase-like ATPase, C-terminal domain"/>
    <property type="match status" value="1"/>
</dbReference>
<dbReference type="EC" id="2.7.13.3" evidence="2"/>
<dbReference type="SUPFAM" id="SSF55874">
    <property type="entry name" value="ATPase domain of HSP90 chaperone/DNA topoisomerase II/histidine kinase"/>
    <property type="match status" value="1"/>
</dbReference>
<feature type="domain" description="PAC" evidence="11">
    <location>
        <begin position="1184"/>
        <end position="1236"/>
    </location>
</feature>
<dbReference type="Gene3D" id="3.40.50.2300">
    <property type="match status" value="1"/>
</dbReference>
<dbReference type="InterPro" id="IPR013655">
    <property type="entry name" value="PAS_fold_3"/>
</dbReference>
<feature type="domain" description="PAS" evidence="10">
    <location>
        <begin position="1365"/>
        <end position="1436"/>
    </location>
</feature>
<feature type="domain" description="PAS" evidence="10">
    <location>
        <begin position="858"/>
        <end position="912"/>
    </location>
</feature>
<dbReference type="SMART" id="SM00091">
    <property type="entry name" value="PAS"/>
    <property type="match status" value="10"/>
</dbReference>
<keyword evidence="7" id="KW-0472">Membrane</keyword>
<dbReference type="InterPro" id="IPR013656">
    <property type="entry name" value="PAS_4"/>
</dbReference>
<dbReference type="InterPro" id="IPR000700">
    <property type="entry name" value="PAS-assoc_C"/>
</dbReference>
<comment type="caution">
    <text evidence="12">The sequence shown here is derived from an EMBL/GenBank/DDBJ whole genome shotgun (WGS) entry which is preliminary data.</text>
</comment>
<keyword evidence="7" id="KW-1133">Transmembrane helix</keyword>
<dbReference type="PANTHER" id="PTHR43304">
    <property type="entry name" value="PHYTOCHROME-LIKE PROTEIN CPH1"/>
    <property type="match status" value="1"/>
</dbReference>
<feature type="domain" description="PAS" evidence="10">
    <location>
        <begin position="1237"/>
        <end position="1308"/>
    </location>
</feature>
<evidence type="ECO:0000256" key="7">
    <source>
        <dbReference type="SAM" id="Phobius"/>
    </source>
</evidence>
<dbReference type="SMART" id="SM00387">
    <property type="entry name" value="HATPase_c"/>
    <property type="match status" value="1"/>
</dbReference>
<keyword evidence="3 6" id="KW-0597">Phosphoprotein</keyword>
<dbReference type="InterPro" id="IPR003661">
    <property type="entry name" value="HisK_dim/P_dom"/>
</dbReference>
<dbReference type="Pfam" id="PF00072">
    <property type="entry name" value="Response_reg"/>
    <property type="match status" value="1"/>
</dbReference>
<keyword evidence="13" id="KW-1185">Reference proteome</keyword>
<evidence type="ECO:0000256" key="4">
    <source>
        <dbReference type="ARBA" id="ARBA00022679"/>
    </source>
</evidence>
<dbReference type="InterPro" id="IPR001610">
    <property type="entry name" value="PAC"/>
</dbReference>
<dbReference type="Pfam" id="PF08448">
    <property type="entry name" value="PAS_4"/>
    <property type="match status" value="8"/>
</dbReference>
<comment type="catalytic activity">
    <reaction evidence="1">
        <text>ATP + protein L-histidine = ADP + protein N-phospho-L-histidine.</text>
        <dbReference type="EC" id="2.7.13.3"/>
    </reaction>
</comment>
<evidence type="ECO:0000259" key="10">
    <source>
        <dbReference type="PROSITE" id="PS50112"/>
    </source>
</evidence>
<dbReference type="CDD" id="cd00130">
    <property type="entry name" value="PAS"/>
    <property type="match status" value="9"/>
</dbReference>
<dbReference type="SMART" id="SM00388">
    <property type="entry name" value="HisKA"/>
    <property type="match status" value="1"/>
</dbReference>
<dbReference type="GO" id="GO:0000155">
    <property type="term" value="F:phosphorelay sensor kinase activity"/>
    <property type="evidence" value="ECO:0007669"/>
    <property type="project" value="InterPro"/>
</dbReference>
<dbReference type="CDD" id="cd00082">
    <property type="entry name" value="HisKA"/>
    <property type="match status" value="1"/>
</dbReference>
<evidence type="ECO:0000313" key="12">
    <source>
        <dbReference type="EMBL" id="NGO39871.1"/>
    </source>
</evidence>
<accession>A0A6M1RWP3</accession>
<dbReference type="Gene3D" id="3.30.450.20">
    <property type="entry name" value="PAS domain"/>
    <property type="match status" value="10"/>
</dbReference>
<dbReference type="InterPro" id="IPR003594">
    <property type="entry name" value="HATPase_dom"/>
</dbReference>
<dbReference type="PROSITE" id="PS50109">
    <property type="entry name" value="HIS_KIN"/>
    <property type="match status" value="1"/>
</dbReference>
<feature type="domain" description="PAS" evidence="10">
    <location>
        <begin position="1489"/>
        <end position="1545"/>
    </location>
</feature>
<evidence type="ECO:0000256" key="6">
    <source>
        <dbReference type="PROSITE-ProRule" id="PRU00169"/>
    </source>
</evidence>
<dbReference type="InterPro" id="IPR000014">
    <property type="entry name" value="PAS"/>
</dbReference>
<keyword evidence="5" id="KW-0418">Kinase</keyword>
<reference evidence="12 13" key="1">
    <citation type="submission" date="2020-02" db="EMBL/GenBank/DDBJ databases">
        <title>Draft genome sequence of Limisphaera ngatamarikiensis NGM72.4T, a thermophilic Verrucomicrobia grouped in subdivision 3.</title>
        <authorList>
            <person name="Carere C.R."/>
            <person name="Steen J."/>
            <person name="Hugenholtz P."/>
            <person name="Stott M.B."/>
        </authorList>
    </citation>
    <scope>NUCLEOTIDE SEQUENCE [LARGE SCALE GENOMIC DNA]</scope>
    <source>
        <strain evidence="12 13">NGM72.4</strain>
    </source>
</reference>
<feature type="domain" description="Histidine kinase" evidence="8">
    <location>
        <begin position="1625"/>
        <end position="1847"/>
    </location>
</feature>
<dbReference type="RefSeq" id="WP_165108133.1">
    <property type="nucleotide sequence ID" value="NZ_JAAKYA010000072.1"/>
</dbReference>
<proteinExistence type="predicted"/>
<dbReference type="PROSITE" id="PS50112">
    <property type="entry name" value="PAS"/>
    <property type="match status" value="8"/>
</dbReference>
<dbReference type="SMART" id="SM00086">
    <property type="entry name" value="PAC"/>
    <property type="match status" value="9"/>
</dbReference>
<dbReference type="PRINTS" id="PR00344">
    <property type="entry name" value="BCTRLSENSOR"/>
</dbReference>
<feature type="transmembrane region" description="Helical" evidence="7">
    <location>
        <begin position="296"/>
        <end position="317"/>
    </location>
</feature>
<keyword evidence="7" id="KW-0812">Transmembrane</keyword>
<evidence type="ECO:0000259" key="11">
    <source>
        <dbReference type="PROSITE" id="PS50113"/>
    </source>
</evidence>
<feature type="domain" description="Response regulatory" evidence="9">
    <location>
        <begin position="1868"/>
        <end position="1984"/>
    </location>
</feature>
<evidence type="ECO:0000259" key="8">
    <source>
        <dbReference type="PROSITE" id="PS50109"/>
    </source>
</evidence>
<keyword evidence="4" id="KW-0808">Transferase</keyword>
<dbReference type="Pfam" id="PF08447">
    <property type="entry name" value="PAS_3"/>
    <property type="match status" value="2"/>
</dbReference>
<feature type="modified residue" description="4-aspartylphosphate" evidence="6">
    <location>
        <position position="1919"/>
    </location>
</feature>
<dbReference type="InterPro" id="IPR005467">
    <property type="entry name" value="His_kinase_dom"/>
</dbReference>
<dbReference type="InterPro" id="IPR036097">
    <property type="entry name" value="HisK_dim/P_sf"/>
</dbReference>
<dbReference type="InterPro" id="IPR001789">
    <property type="entry name" value="Sig_transdc_resp-reg_receiver"/>
</dbReference>
<feature type="domain" description="PAS" evidence="10">
    <location>
        <begin position="623"/>
        <end position="671"/>
    </location>
</feature>
<gene>
    <name evidence="12" type="ORF">G4L39_10770</name>
</gene>
<dbReference type="InterPro" id="IPR004358">
    <property type="entry name" value="Sig_transdc_His_kin-like_C"/>
</dbReference>
<feature type="domain" description="PAC" evidence="11">
    <location>
        <begin position="1440"/>
        <end position="1492"/>
    </location>
</feature>
<feature type="domain" description="PAS" evidence="10">
    <location>
        <begin position="727"/>
        <end position="800"/>
    </location>
</feature>
<dbReference type="SUPFAM" id="SSF47384">
    <property type="entry name" value="Homodimeric domain of signal transducing histidine kinase"/>
    <property type="match status" value="1"/>
</dbReference>
<dbReference type="InterPro" id="IPR036890">
    <property type="entry name" value="HATPase_C_sf"/>
</dbReference>
<dbReference type="InterPro" id="IPR052162">
    <property type="entry name" value="Sensor_kinase/Photoreceptor"/>
</dbReference>
<dbReference type="CDD" id="cd00156">
    <property type="entry name" value="REC"/>
    <property type="match status" value="1"/>
</dbReference>
<dbReference type="EMBL" id="JAAKYA010000072">
    <property type="protein sequence ID" value="NGO39871.1"/>
    <property type="molecule type" value="Genomic_DNA"/>
</dbReference>
<feature type="domain" description="PAC" evidence="11">
    <location>
        <begin position="416"/>
        <end position="468"/>
    </location>
</feature>
<feature type="transmembrane region" description="Helical" evidence="7">
    <location>
        <begin position="6"/>
        <end position="25"/>
    </location>
</feature>
<dbReference type="SUPFAM" id="SSF52172">
    <property type="entry name" value="CheY-like"/>
    <property type="match status" value="1"/>
</dbReference>
<sequence length="2000" mass="223689">MKAPFWLRSSAAFVALAVLFATYWLQREQTRELRARAEQMLESIAELKAREVVLWRGERLEDGEILRRSSSVAQAFQAWLSGPEPARESVLRRRVEQRIPNRRYHQVLLTDPRGEVRWALVDQPVPLTPELRVALTNALATGEATLSDLFLSGADPVPHFAVVTPLFASDEAGAEAAGAAVLIGRVYEDLGPTLAFWPVPSTSAEALLLQQRGEDVVILNETRHWPGMALRHRIPGAQTGLVEVQAVSGRRGILEGPDYRGVPVVAVASGVPGSSWVLLTKMDAGEAYAPARRRAWTLWIGGVMVVTLLGLGVRLIGLRARAEMLRQKLAAEAERRRLEERHRITLQSIGDAVIVTDAEGRVEFLNPVAETLTGWPLAEARGKPLSRVFHIVNEQTRELAENPVQRVLKEGRVVGLANHTVLIARDGREFPIADSGAPVRDEEGRITGVVLVFRDQTDERKAQRLLAEALALNEGIVATLRHPLLVLDAQGRIVSVNRAFYTTFKEQPGSLEGRSLFELWGGQLDRPDFRQLIERVLHQDSSVEDHEVTVTLPGGEERILRLNARRLYGEARAREMILLALEDVTARVRAEQALQESYRQTRTLQANLQGMAYRCANAPDWPMLFVSEGCRELTGYEADALVEGRPHYGDLIVPEDRETVWNVVQNALALGEPYELTYRIRRADGELRWVWERGRGVWDESGQLRFLEGFVADVTPQKRAEEALFQSRERLRVTLESIGDAVLSTDAQGRVEYMNPVAEALTGWNREEARGKALGAVFRIANEFTRQPVENPVDRVLREGKTVGLANHTLLIRRDGREIPIADSAAPIRDARGELTGVVLVFRDQTAEREARRAVEESEARFRSLFEGAGEMIALHRLVFDENGRPVDYRLLDVNPAYERIMGLKREAVRGRLASEVYGTAPAPYLTEFSQVTLTGRPLRMEIYWPPVDRYFEVSVAPFGKDGFATLTTDVTARRRAEAELRESEERFRLLSENALVGVYLFDESGYLYVNPAMAELFGYRPEELVGKLGPLDLTHPEDHPLVQENVRRRLSGEVREVRYRFRGRRKDGSTLYVEAHGVRVEYRGRPAVLGSLIDVTERQRWEEQLANERALLRTLVDHLPVALYLKDTEGRKTLANPVDLKNLGVQTEAEVLGKTDFDFFPPDEAAAFWEDDQKVLHTGQPVLNREERLTRPDGTEMWLLTSKVPLRDAQGRVIGLAGIGLDITELKRARDLLAAERTLMRTLLNTLPLAVYAKDITGRKTLTNPVDLRFMGASSEEEVLGKSDFDFYPPEQAEVFAAEDRQVLETGEPILGREDCVVLRDGRQAWLLTYKVPIRDARGRIIGLAGCCLDVTDRKKAEEALARERALLRTIVNTVPMVVYAKDLQGRKTLTNPEDLRYMRAGSEEEVLGKTDFDFYPPEQAAQFAEEDRRVIETGQPLLNYEERVVLRDGTVAWKIASKVPLRDETGKIIGLCGCGLDITEWKKAQERLQEQAALLEAANDAILVWTVDHEIRYANASAARLLGRDRAELVGHRLEEVPELIFPGLADAERQVQESGEWTGEIRIRQATGGERVALVRWTLLRDLPEGPPRVLAILTDITERKEIEARFLHAQRMQAIGALAGGIAHDLNNLLAPILMAAPLLRETTEDPEARAMLETVEQCAQRGADIIRQLLTFARGTPGARVPVPVRHLLREMDKIIRETFPRNIQSDLHAPRELWSVLGDPTQLHQALMNLCVNARDAMPQGGTLRLAAENVYVDESYAAFDANAKPGPYVCITVSDTGVGIPPEIRDRIFDPFFTTKDVGKGTGLGLPTVLGIVRGHNGFLRFKSIVGQGTTFEVYLPATQVEAAEPATAEPDLPPRAQGEMILVVDDEAGVRDMLRRTLEKHGYEVLLAGEGGEALQLLERYAHRVRAVLTDMLMPGMDGPALIQELHRRGVSLPVIGMTGVAERVTVVRLEDLRVESLLRKPFLTRDLLWLLYRVLHPGSGGSEPPPIHAAI</sequence>
<feature type="domain" description="PAC" evidence="11">
    <location>
        <begin position="1056"/>
        <end position="1108"/>
    </location>
</feature>
<evidence type="ECO:0000256" key="1">
    <source>
        <dbReference type="ARBA" id="ARBA00000085"/>
    </source>
</evidence>
<evidence type="ECO:0000313" key="13">
    <source>
        <dbReference type="Proteomes" id="UP000477311"/>
    </source>
</evidence>
<feature type="domain" description="PAC" evidence="11">
    <location>
        <begin position="1312"/>
        <end position="1364"/>
    </location>
</feature>
<dbReference type="Pfam" id="PF02518">
    <property type="entry name" value="HATPase_c"/>
    <property type="match status" value="1"/>
</dbReference>
<evidence type="ECO:0000256" key="2">
    <source>
        <dbReference type="ARBA" id="ARBA00012438"/>
    </source>
</evidence>
<evidence type="ECO:0000256" key="3">
    <source>
        <dbReference type="ARBA" id="ARBA00022553"/>
    </source>
</evidence>
<dbReference type="PROSITE" id="PS50113">
    <property type="entry name" value="PAC"/>
    <property type="match status" value="9"/>
</dbReference>
<dbReference type="SUPFAM" id="SSF55785">
    <property type="entry name" value="PYP-like sensor domain (PAS domain)"/>
    <property type="match status" value="10"/>
</dbReference>
<dbReference type="PANTHER" id="PTHR43304:SF1">
    <property type="entry name" value="PAC DOMAIN-CONTAINING PROTEIN"/>
    <property type="match status" value="1"/>
</dbReference>
<feature type="domain" description="PAS" evidence="10">
    <location>
        <begin position="338"/>
        <end position="411"/>
    </location>
</feature>
<dbReference type="InterPro" id="IPR035965">
    <property type="entry name" value="PAS-like_dom_sf"/>
</dbReference>
<dbReference type="Gene3D" id="1.10.287.130">
    <property type="match status" value="1"/>
</dbReference>
<dbReference type="SMART" id="SM00448">
    <property type="entry name" value="REC"/>
    <property type="match status" value="1"/>
</dbReference>
<dbReference type="InterPro" id="IPR011006">
    <property type="entry name" value="CheY-like_superfamily"/>
</dbReference>
<dbReference type="Proteomes" id="UP000477311">
    <property type="component" value="Unassembled WGS sequence"/>
</dbReference>
<evidence type="ECO:0000259" key="9">
    <source>
        <dbReference type="PROSITE" id="PS50110"/>
    </source>
</evidence>
<feature type="domain" description="PAC" evidence="11">
    <location>
        <begin position="674"/>
        <end position="726"/>
    </location>
</feature>
<feature type="domain" description="PAC" evidence="11">
    <location>
        <begin position="1560"/>
        <end position="1612"/>
    </location>
</feature>
<evidence type="ECO:0000256" key="5">
    <source>
        <dbReference type="ARBA" id="ARBA00022777"/>
    </source>
</evidence>
<dbReference type="Pfam" id="PF00512">
    <property type="entry name" value="HisKA"/>
    <property type="match status" value="1"/>
</dbReference>
<dbReference type="PROSITE" id="PS50110">
    <property type="entry name" value="RESPONSE_REGULATORY"/>
    <property type="match status" value="1"/>
</dbReference>
<feature type="domain" description="PAC" evidence="11">
    <location>
        <begin position="544"/>
        <end position="596"/>
    </location>
</feature>